<sequence>PPKRADSPEPSTAESTNVPTPAGANVPALQLPSQGVTSASSASPRSSPRKSPRRSPPLLLARSRKVPMKSTTMMISTTTSIRTYFGDAGGRGRGGGLQVQVVGRRHQPVEQQLQRGLPRLRRRRGAAEGAPQRRGRAAARRRRGAVGLVLALVCGGLLESRLQRSLKSFCAIGRCWGQTSGRPTGEG</sequence>
<name>A0ABN9W9W9_9DINO</name>
<proteinExistence type="predicted"/>
<feature type="region of interest" description="Disordered" evidence="1">
    <location>
        <begin position="122"/>
        <end position="141"/>
    </location>
</feature>
<evidence type="ECO:0000313" key="3">
    <source>
        <dbReference type="Proteomes" id="UP001189429"/>
    </source>
</evidence>
<reference evidence="2" key="1">
    <citation type="submission" date="2023-10" db="EMBL/GenBank/DDBJ databases">
        <authorList>
            <person name="Chen Y."/>
            <person name="Shah S."/>
            <person name="Dougan E. K."/>
            <person name="Thang M."/>
            <person name="Chan C."/>
        </authorList>
    </citation>
    <scope>NUCLEOTIDE SEQUENCE [LARGE SCALE GENOMIC DNA]</scope>
</reference>
<gene>
    <name evidence="2" type="ORF">PCOR1329_LOCUS65329</name>
</gene>
<feature type="compositionally biased region" description="Polar residues" evidence="1">
    <location>
        <begin position="9"/>
        <end position="19"/>
    </location>
</feature>
<evidence type="ECO:0000256" key="1">
    <source>
        <dbReference type="SAM" id="MobiDB-lite"/>
    </source>
</evidence>
<accession>A0ABN9W9W9</accession>
<feature type="non-terminal residue" evidence="2">
    <location>
        <position position="1"/>
    </location>
</feature>
<keyword evidence="3" id="KW-1185">Reference proteome</keyword>
<dbReference type="EMBL" id="CAUYUJ010018361">
    <property type="protein sequence ID" value="CAK0883007.1"/>
    <property type="molecule type" value="Genomic_DNA"/>
</dbReference>
<protein>
    <submittedName>
        <fullName evidence="2">Uncharacterized protein</fullName>
    </submittedName>
</protein>
<feature type="region of interest" description="Disordered" evidence="1">
    <location>
        <begin position="1"/>
        <end position="69"/>
    </location>
</feature>
<dbReference type="Proteomes" id="UP001189429">
    <property type="component" value="Unassembled WGS sequence"/>
</dbReference>
<organism evidence="2 3">
    <name type="scientific">Prorocentrum cordatum</name>
    <dbReference type="NCBI Taxonomy" id="2364126"/>
    <lineage>
        <taxon>Eukaryota</taxon>
        <taxon>Sar</taxon>
        <taxon>Alveolata</taxon>
        <taxon>Dinophyceae</taxon>
        <taxon>Prorocentrales</taxon>
        <taxon>Prorocentraceae</taxon>
        <taxon>Prorocentrum</taxon>
    </lineage>
</organism>
<evidence type="ECO:0000313" key="2">
    <source>
        <dbReference type="EMBL" id="CAK0883007.1"/>
    </source>
</evidence>
<comment type="caution">
    <text evidence="2">The sequence shown here is derived from an EMBL/GenBank/DDBJ whole genome shotgun (WGS) entry which is preliminary data.</text>
</comment>